<feature type="compositionally biased region" description="Basic and acidic residues" evidence="1">
    <location>
        <begin position="1035"/>
        <end position="1046"/>
    </location>
</feature>
<feature type="region of interest" description="Disordered" evidence="1">
    <location>
        <begin position="821"/>
        <end position="841"/>
    </location>
</feature>
<feature type="region of interest" description="Disordered" evidence="1">
    <location>
        <begin position="958"/>
        <end position="979"/>
    </location>
</feature>
<keyword evidence="4" id="KW-1185">Reference proteome</keyword>
<evidence type="ECO:0000259" key="2">
    <source>
        <dbReference type="PROSITE" id="PS50042"/>
    </source>
</evidence>
<dbReference type="Proteomes" id="UP000601435">
    <property type="component" value="Unassembled WGS sequence"/>
</dbReference>
<dbReference type="PROSITE" id="PS50042">
    <property type="entry name" value="CNMP_BINDING_3"/>
    <property type="match status" value="3"/>
</dbReference>
<feature type="domain" description="Cyclic nucleotide-binding" evidence="2">
    <location>
        <begin position="600"/>
        <end position="661"/>
    </location>
</feature>
<dbReference type="Pfam" id="PF00027">
    <property type="entry name" value="cNMP_binding"/>
    <property type="match status" value="2"/>
</dbReference>
<organism evidence="3 4">
    <name type="scientific">Symbiodinium necroappetens</name>
    <dbReference type="NCBI Taxonomy" id="1628268"/>
    <lineage>
        <taxon>Eukaryota</taxon>
        <taxon>Sar</taxon>
        <taxon>Alveolata</taxon>
        <taxon>Dinophyceae</taxon>
        <taxon>Suessiales</taxon>
        <taxon>Symbiodiniaceae</taxon>
        <taxon>Symbiodinium</taxon>
    </lineage>
</organism>
<feature type="region of interest" description="Disordered" evidence="1">
    <location>
        <begin position="1130"/>
        <end position="1155"/>
    </location>
</feature>
<protein>
    <recommendedName>
        <fullName evidence="2">Cyclic nucleotide-binding domain-containing protein</fullName>
    </recommendedName>
</protein>
<dbReference type="Gene3D" id="2.60.120.10">
    <property type="entry name" value="Jelly Rolls"/>
    <property type="match status" value="4"/>
</dbReference>
<feature type="region of interest" description="Disordered" evidence="1">
    <location>
        <begin position="1019"/>
        <end position="1059"/>
    </location>
</feature>
<dbReference type="CDD" id="cd00038">
    <property type="entry name" value="CAP_ED"/>
    <property type="match status" value="4"/>
</dbReference>
<feature type="compositionally biased region" description="Low complexity" evidence="1">
    <location>
        <begin position="1134"/>
        <end position="1148"/>
    </location>
</feature>
<feature type="region of interest" description="Disordered" evidence="1">
    <location>
        <begin position="567"/>
        <end position="602"/>
    </location>
</feature>
<dbReference type="PANTHER" id="PTHR23011">
    <property type="entry name" value="CYCLIC NUCLEOTIDE-BINDING DOMAIN CONTAINING PROTEIN"/>
    <property type="match status" value="1"/>
</dbReference>
<feature type="domain" description="Cyclic nucleotide-binding" evidence="2">
    <location>
        <begin position="446"/>
        <end position="500"/>
    </location>
</feature>
<feature type="domain" description="Cyclic nucleotide-binding" evidence="2">
    <location>
        <begin position="156"/>
        <end position="255"/>
    </location>
</feature>
<comment type="caution">
    <text evidence="3">The sequence shown here is derived from an EMBL/GenBank/DDBJ whole genome shotgun (WGS) entry which is preliminary data.</text>
</comment>
<gene>
    <name evidence="3" type="ORF">SNEC2469_LOCUS6021</name>
</gene>
<dbReference type="EMBL" id="CAJNJA010010764">
    <property type="protein sequence ID" value="CAE7262124.1"/>
    <property type="molecule type" value="Genomic_DNA"/>
</dbReference>
<dbReference type="SUPFAM" id="SSF51206">
    <property type="entry name" value="cAMP-binding domain-like"/>
    <property type="match status" value="4"/>
</dbReference>
<feature type="region of interest" description="Disordered" evidence="1">
    <location>
        <begin position="504"/>
        <end position="549"/>
    </location>
</feature>
<dbReference type="AlphaFoldDB" id="A0A812M9S1"/>
<name>A0A812M9S1_9DINO</name>
<dbReference type="InterPro" id="IPR000595">
    <property type="entry name" value="cNMP-bd_dom"/>
</dbReference>
<evidence type="ECO:0000313" key="3">
    <source>
        <dbReference type="EMBL" id="CAE7262124.1"/>
    </source>
</evidence>
<feature type="non-terminal residue" evidence="3">
    <location>
        <position position="1"/>
    </location>
</feature>
<dbReference type="OrthoDB" id="2021138at2759"/>
<evidence type="ECO:0000256" key="1">
    <source>
        <dbReference type="SAM" id="MobiDB-lite"/>
    </source>
</evidence>
<proteinExistence type="predicted"/>
<dbReference type="InterPro" id="IPR018490">
    <property type="entry name" value="cNMP-bd_dom_sf"/>
</dbReference>
<feature type="compositionally biased region" description="Basic and acidic residues" evidence="1">
    <location>
        <begin position="510"/>
        <end position="519"/>
    </location>
</feature>
<evidence type="ECO:0000313" key="4">
    <source>
        <dbReference type="Proteomes" id="UP000601435"/>
    </source>
</evidence>
<accession>A0A812M9S1</accession>
<reference evidence="3" key="1">
    <citation type="submission" date="2021-02" db="EMBL/GenBank/DDBJ databases">
        <authorList>
            <person name="Dougan E. K."/>
            <person name="Rhodes N."/>
            <person name="Thang M."/>
            <person name="Chan C."/>
        </authorList>
    </citation>
    <scope>NUCLEOTIDE SEQUENCE</scope>
</reference>
<sequence length="1177" mass="131855">RQCLASDARRRHPKGVDAQRNVEREFLEEKKQSSGLVECFRTVYWLHEEMQETPWFARDMSREFWICVDVTDKDDVVPHSEWAMAASCPCNVSLVAIRRGKAFSLSKADYQRHVQHHRVGIVLEVMAFLGRVLTPPDVLSQDLWWLEETPLARSPIMRALPRDVRQRILCSGALRKLPSRSWLCREEDTLHACYLLISGELELSLPGTERRRLLPGVVFGDKMLCTDSPEPGWASRYCAGGEDCLLYEVSRQSFEAGLQLSEVTDPRVPEIEKALQIPFGARTFTQLQLLSSFLERQVQFSTVDSFARLEISEFAELRKMSAGEAIPFSLQCSCCILHGKVSVLVREGDQQVHVCSLSAGSWLGEEFGMSGEFSILAARDCSLFWLDRSHLPQGRGSIIAIGGDKATDRASTDRGRAIQTLRFKAPEQRSPEDVALLAKLFHGNKFFDEQEESVLREICRSMSYEEVKRHQVIIKQGDVADMCYILLKGAVGIWVSRQDELIEEEEAKEEPESPARTKDDEQDASPKTTKSMPQAAEKETEVQPSSVHARKLQKAAVKLLVARRAVDDPAPQGKQPAAESQDPNSEVDPETGGPINATQVKELKEGDCFGETGLLHGARRNASIVAAEECQLGCISKALFESKLRAAYLAKEQARVNFLRDHLPRTTNGVDHAQVLGGFFSEQQVRRGHVLCVAGKPCERLTIIRDGLCKVRTREGRAQEVGEIGRGQIIGLSTIGGADVEPFTIVCASPEVTVFRMDLTDARNRIPTDLREAMASFGLQMVARMQRRADFLKAALSPSGDSIQVLTGLEDAEGRRCLSPKTLASRARTAPSAPKGEVHDAPHRRQLTRLMERQQREWEDLVITKPSQWSPNMVAEKQKEKERLKRQLHSRNIKTDRLLKENSTWQHERHLLLTRPDLCLRIGLGVCFEVELAAAATASEDDDNPDAFLCCRPMSVRPQVPSPSTARPGSTECDIRPRPDFADAQEHSSMRDLNPFFVLHEHHYSVEEVEEAPMLLSAKASRKHESADATMEESNEVRRPSRDTTRPRAGPRGVATQKRRKLVSLRKGLGDVAKQQKLPSARDGQQQIVLRKHYDPEASSVRFGAEEILLLESRNAEEEAWQRDLLEMHVEGRSSSSPVTPTTPGSVGEQHSPRNRCMIPECITVAQETQSDQAFGQ</sequence>
<dbReference type="InterPro" id="IPR014710">
    <property type="entry name" value="RmlC-like_jellyroll"/>
</dbReference>
<dbReference type="SMART" id="SM00100">
    <property type="entry name" value="cNMP"/>
    <property type="match status" value="4"/>
</dbReference>
<dbReference type="PANTHER" id="PTHR23011:SF28">
    <property type="entry name" value="CYCLIC NUCLEOTIDE-BINDING DOMAIN CONTAINING PROTEIN"/>
    <property type="match status" value="1"/>
</dbReference>